<feature type="transmembrane region" description="Helical" evidence="2">
    <location>
        <begin position="6"/>
        <end position="29"/>
    </location>
</feature>
<accession>X6NLU1</accession>
<comment type="caution">
    <text evidence="3">The sequence shown here is derived from an EMBL/GenBank/DDBJ whole genome shotgun (WGS) entry which is preliminary data.</text>
</comment>
<name>X6NLU1_RETFI</name>
<evidence type="ECO:0000313" key="3">
    <source>
        <dbReference type="EMBL" id="ETO26704.1"/>
    </source>
</evidence>
<evidence type="ECO:0000256" key="1">
    <source>
        <dbReference type="SAM" id="MobiDB-lite"/>
    </source>
</evidence>
<protein>
    <submittedName>
        <fullName evidence="3">Uncharacterized protein</fullName>
    </submittedName>
</protein>
<reference evidence="3 4" key="1">
    <citation type="journal article" date="2013" name="Curr. Biol.">
        <title>The Genome of the Foraminiferan Reticulomyxa filosa.</title>
        <authorList>
            <person name="Glockner G."/>
            <person name="Hulsmann N."/>
            <person name="Schleicher M."/>
            <person name="Noegel A.A."/>
            <person name="Eichinger L."/>
            <person name="Gallinger C."/>
            <person name="Pawlowski J."/>
            <person name="Sierra R."/>
            <person name="Euteneuer U."/>
            <person name="Pillet L."/>
            <person name="Moustafa A."/>
            <person name="Platzer M."/>
            <person name="Groth M."/>
            <person name="Szafranski K."/>
            <person name="Schliwa M."/>
        </authorList>
    </citation>
    <scope>NUCLEOTIDE SEQUENCE [LARGE SCALE GENOMIC DNA]</scope>
</reference>
<feature type="compositionally biased region" description="Basic and acidic residues" evidence="1">
    <location>
        <begin position="334"/>
        <end position="356"/>
    </location>
</feature>
<keyword evidence="2" id="KW-0472">Membrane</keyword>
<keyword evidence="2" id="KW-1133">Transmembrane helix</keyword>
<dbReference type="Proteomes" id="UP000023152">
    <property type="component" value="Unassembled WGS sequence"/>
</dbReference>
<dbReference type="AlphaFoldDB" id="X6NLU1"/>
<proteinExistence type="predicted"/>
<sequence length="356" mass="41440">MYMDDAVQTAVIMYACVLDVVVTGMAIVYKENRQLWMPMAGKVHNWEALLTFMNMIPNPCGKFTPVKIVGNGYVPVMKLRDLLRCPKATLEIFSHGIPPYRQHYSFLFVTRKNKDQLFVVYDKCNTLGCSLIHQSVYYEEQNKSFLQFQKVYFFFFFSYLFHNIIHHHIHTYHNCNYPYYFKKKKKSCNKCIQASSRNLKYLTSCVEWKLASEEELAQSTETGHNPFETNNNNNNEKDDKQNNTYDRWKLFQHVSGSKVTQFKSTQDSPSLKKGNESTYTDADLDKIVLVKLNLTDIYNHPPSVDEKGACSLESAIRFYCTNSLRTALPQTPQKIDDGKKKMQKQDNNKTDGTKYL</sequence>
<gene>
    <name evidence="3" type="ORF">RFI_10429</name>
</gene>
<feature type="region of interest" description="Disordered" evidence="1">
    <location>
        <begin position="218"/>
        <end position="241"/>
    </location>
</feature>
<dbReference type="EMBL" id="ASPP01007695">
    <property type="protein sequence ID" value="ETO26704.1"/>
    <property type="molecule type" value="Genomic_DNA"/>
</dbReference>
<evidence type="ECO:0000256" key="2">
    <source>
        <dbReference type="SAM" id="Phobius"/>
    </source>
</evidence>
<evidence type="ECO:0000313" key="4">
    <source>
        <dbReference type="Proteomes" id="UP000023152"/>
    </source>
</evidence>
<organism evidence="3 4">
    <name type="scientific">Reticulomyxa filosa</name>
    <dbReference type="NCBI Taxonomy" id="46433"/>
    <lineage>
        <taxon>Eukaryota</taxon>
        <taxon>Sar</taxon>
        <taxon>Rhizaria</taxon>
        <taxon>Retaria</taxon>
        <taxon>Foraminifera</taxon>
        <taxon>Monothalamids</taxon>
        <taxon>Reticulomyxidae</taxon>
        <taxon>Reticulomyxa</taxon>
    </lineage>
</organism>
<keyword evidence="2" id="KW-0812">Transmembrane</keyword>
<feature type="region of interest" description="Disordered" evidence="1">
    <location>
        <begin position="330"/>
        <end position="356"/>
    </location>
</feature>
<keyword evidence="4" id="KW-1185">Reference proteome</keyword>